<proteinExistence type="inferred from homology"/>
<dbReference type="GO" id="GO:0045259">
    <property type="term" value="C:proton-transporting ATP synthase complex"/>
    <property type="evidence" value="ECO:0007669"/>
    <property type="project" value="UniProtKB-KW"/>
</dbReference>
<dbReference type="GO" id="GO:0046933">
    <property type="term" value="F:proton-transporting ATP synthase activity, rotational mechanism"/>
    <property type="evidence" value="ECO:0007669"/>
    <property type="project" value="UniProtKB-UniRule"/>
</dbReference>
<keyword evidence="7" id="KW-0139">CF(1)</keyword>
<dbReference type="PRINTS" id="PR00125">
    <property type="entry name" value="ATPASEDELTA"/>
</dbReference>
<dbReference type="InterPro" id="IPR000711">
    <property type="entry name" value="ATPase_OSCP/dsu"/>
</dbReference>
<dbReference type="HAMAP" id="MF_01416">
    <property type="entry name" value="ATP_synth_delta_bact"/>
    <property type="match status" value="1"/>
</dbReference>
<sequence>MSLSKIPKVYASALLELATEANSLESVEQELNEVISAFTSDEAIKHYFLSPVVDPIAKEKTAHKAISGKASDLVANFITLVVKKNRYIYLADILEAFREGVDKLKNRSSLKIVSKEELSASQKERIISYLSKQFNRELRVSEVLDPAIMGGFKLYVDDYLIDASIRYKLANIEEALLQKKIPVGAMYEN</sequence>
<accession>A0A2P2E105</accession>
<dbReference type="NCBIfam" id="NF009969">
    <property type="entry name" value="PRK13434.1"/>
    <property type="match status" value="1"/>
</dbReference>
<comment type="caution">
    <text evidence="8">The sequence shown here is derived from an EMBL/GenBank/DDBJ whole genome shotgun (WGS) entry which is preliminary data.</text>
</comment>
<keyword evidence="6 7" id="KW-0066">ATP synthesis</keyword>
<evidence type="ECO:0000256" key="3">
    <source>
        <dbReference type="ARBA" id="ARBA00022781"/>
    </source>
</evidence>
<evidence type="ECO:0000256" key="4">
    <source>
        <dbReference type="ARBA" id="ARBA00023065"/>
    </source>
</evidence>
<organism evidence="8 9">
    <name type="scientific">Leptospira ryugenii</name>
    <dbReference type="NCBI Taxonomy" id="1917863"/>
    <lineage>
        <taxon>Bacteria</taxon>
        <taxon>Pseudomonadati</taxon>
        <taxon>Spirochaetota</taxon>
        <taxon>Spirochaetia</taxon>
        <taxon>Leptospirales</taxon>
        <taxon>Leptospiraceae</taxon>
        <taxon>Leptospira</taxon>
    </lineage>
</organism>
<evidence type="ECO:0000256" key="7">
    <source>
        <dbReference type="HAMAP-Rule" id="MF_01416"/>
    </source>
</evidence>
<dbReference type="Pfam" id="PF00213">
    <property type="entry name" value="OSCP"/>
    <property type="match status" value="1"/>
</dbReference>
<gene>
    <name evidence="7 8" type="primary">atpH</name>
    <name evidence="8" type="ORF">LPTSP4_20860</name>
</gene>
<dbReference type="GO" id="GO:0005886">
    <property type="term" value="C:plasma membrane"/>
    <property type="evidence" value="ECO:0007669"/>
    <property type="project" value="UniProtKB-SubCell"/>
</dbReference>
<protein>
    <recommendedName>
        <fullName evidence="7">ATP synthase subunit delta</fullName>
    </recommendedName>
    <alternativeName>
        <fullName evidence="7">ATP synthase F(1) sector subunit delta</fullName>
    </alternativeName>
    <alternativeName>
        <fullName evidence="7">F-type ATPase subunit delta</fullName>
        <shortName evidence="7">F-ATPase subunit delta</shortName>
    </alternativeName>
</protein>
<dbReference type="OrthoDB" id="9802471at2"/>
<keyword evidence="3 7" id="KW-0375">Hydrogen ion transport</keyword>
<dbReference type="Gene3D" id="1.10.520.20">
    <property type="entry name" value="N-terminal domain of the delta subunit of the F1F0-ATP synthase"/>
    <property type="match status" value="1"/>
</dbReference>
<comment type="function">
    <text evidence="7">This protein is part of the stalk that links CF(0) to CF(1). It either transmits conformational changes from CF(0) to CF(1) or is implicated in proton conduction.</text>
</comment>
<keyword evidence="2 7" id="KW-0813">Transport</keyword>
<dbReference type="SUPFAM" id="SSF47928">
    <property type="entry name" value="N-terminal domain of the delta subunit of the F1F0-ATP synthase"/>
    <property type="match status" value="1"/>
</dbReference>
<dbReference type="InterPro" id="IPR026015">
    <property type="entry name" value="ATP_synth_OSCP/delta_N_sf"/>
</dbReference>
<dbReference type="EMBL" id="BFBB01000005">
    <property type="protein sequence ID" value="GBF50560.1"/>
    <property type="molecule type" value="Genomic_DNA"/>
</dbReference>
<evidence type="ECO:0000256" key="6">
    <source>
        <dbReference type="ARBA" id="ARBA00023310"/>
    </source>
</evidence>
<evidence type="ECO:0000256" key="5">
    <source>
        <dbReference type="ARBA" id="ARBA00023136"/>
    </source>
</evidence>
<dbReference type="AlphaFoldDB" id="A0A2P2E105"/>
<comment type="function">
    <text evidence="7">F(1)F(0) ATP synthase produces ATP from ADP in the presence of a proton or sodium gradient. F-type ATPases consist of two structural domains, F(1) containing the extramembraneous catalytic core and F(0) containing the membrane proton channel, linked together by a central stalk and a peripheral stalk. During catalysis, ATP synthesis in the catalytic domain of F(1) is coupled via a rotary mechanism of the central stalk subunits to proton translocation.</text>
</comment>
<dbReference type="Proteomes" id="UP000245133">
    <property type="component" value="Unassembled WGS sequence"/>
</dbReference>
<dbReference type="PANTHER" id="PTHR11910">
    <property type="entry name" value="ATP SYNTHASE DELTA CHAIN"/>
    <property type="match status" value="1"/>
</dbReference>
<evidence type="ECO:0000256" key="2">
    <source>
        <dbReference type="ARBA" id="ARBA00022448"/>
    </source>
</evidence>
<reference evidence="8 9" key="1">
    <citation type="submission" date="2018-02" db="EMBL/GenBank/DDBJ databases">
        <title>Novel Leptospira species isolated from soil and water in Japan.</title>
        <authorList>
            <person name="Nakao R."/>
            <person name="Masuzawa T."/>
        </authorList>
    </citation>
    <scope>NUCLEOTIDE SEQUENCE [LARGE SCALE GENOMIC DNA]</scope>
    <source>
        <strain evidence="8 9">YH101</strain>
    </source>
</reference>
<name>A0A2P2E105_9LEPT</name>
<keyword evidence="4 7" id="KW-0406">Ion transport</keyword>
<keyword evidence="7" id="KW-1003">Cell membrane</keyword>
<comment type="similarity">
    <text evidence="7">Belongs to the ATPase delta chain family.</text>
</comment>
<dbReference type="NCBIfam" id="TIGR01145">
    <property type="entry name" value="ATP_synt_delta"/>
    <property type="match status" value="1"/>
</dbReference>
<dbReference type="RefSeq" id="WP_108976474.1">
    <property type="nucleotide sequence ID" value="NZ_BFBB01000005.1"/>
</dbReference>
<evidence type="ECO:0000256" key="1">
    <source>
        <dbReference type="ARBA" id="ARBA00004370"/>
    </source>
</evidence>
<keyword evidence="9" id="KW-1185">Reference proteome</keyword>
<keyword evidence="5 7" id="KW-0472">Membrane</keyword>
<comment type="subcellular location">
    <subcellularLocation>
        <location evidence="7">Cell membrane</location>
        <topology evidence="7">Peripheral membrane protein</topology>
    </subcellularLocation>
    <subcellularLocation>
        <location evidence="1">Membrane</location>
    </subcellularLocation>
</comment>
<evidence type="ECO:0000313" key="9">
    <source>
        <dbReference type="Proteomes" id="UP000245133"/>
    </source>
</evidence>
<evidence type="ECO:0000313" key="8">
    <source>
        <dbReference type="EMBL" id="GBF50560.1"/>
    </source>
</evidence>